<dbReference type="Gene3D" id="2.60.120.10">
    <property type="entry name" value="Jelly Rolls"/>
    <property type="match status" value="1"/>
</dbReference>
<dbReference type="SUPFAM" id="SSF51206">
    <property type="entry name" value="cAMP-binding domain-like"/>
    <property type="match status" value="1"/>
</dbReference>
<evidence type="ECO:0008006" key="3">
    <source>
        <dbReference type="Google" id="ProtNLM"/>
    </source>
</evidence>
<name>A0ABS9V0J7_9BACT</name>
<organism evidence="1 2">
    <name type="scientific">Belliella filtrata</name>
    <dbReference type="NCBI Taxonomy" id="2923435"/>
    <lineage>
        <taxon>Bacteria</taxon>
        <taxon>Pseudomonadati</taxon>
        <taxon>Bacteroidota</taxon>
        <taxon>Cytophagia</taxon>
        <taxon>Cytophagales</taxon>
        <taxon>Cyclobacteriaceae</taxon>
        <taxon>Belliella</taxon>
    </lineage>
</organism>
<reference evidence="1" key="1">
    <citation type="submission" date="2022-03" db="EMBL/GenBank/DDBJ databases">
        <title>De novo assembled genomes of Belliella spp. (Cyclobacteriaceae) strains.</title>
        <authorList>
            <person name="Szabo A."/>
            <person name="Korponai K."/>
            <person name="Felfoldi T."/>
        </authorList>
    </citation>
    <scope>NUCLEOTIDE SEQUENCE</scope>
    <source>
        <strain evidence="1">DSM 111904</strain>
    </source>
</reference>
<evidence type="ECO:0000313" key="1">
    <source>
        <dbReference type="EMBL" id="MCH7409922.1"/>
    </source>
</evidence>
<gene>
    <name evidence="1" type="ORF">MM239_10995</name>
</gene>
<protein>
    <recommendedName>
        <fullName evidence="3">cAMP-binding domain of CRP or a regulatory subunit of cAMP-dependent protein kinases</fullName>
    </recommendedName>
</protein>
<dbReference type="InterPro" id="IPR018490">
    <property type="entry name" value="cNMP-bd_dom_sf"/>
</dbReference>
<dbReference type="InterPro" id="IPR014710">
    <property type="entry name" value="RmlC-like_jellyroll"/>
</dbReference>
<proteinExistence type="predicted"/>
<dbReference type="RefSeq" id="WP_241348292.1">
    <property type="nucleotide sequence ID" value="NZ_JAKZGP010000026.1"/>
</dbReference>
<comment type="caution">
    <text evidence="1">The sequence shown here is derived from an EMBL/GenBank/DDBJ whole genome shotgun (WGS) entry which is preliminary data.</text>
</comment>
<keyword evidence="2" id="KW-1185">Reference proteome</keyword>
<sequence>MNLYVKREIYDLILKIHLVSFAEINPVFDFMILQICKKNEVLKSTNEVELNSRIIVKGYIGLFQKVKNKFICRQIYVPGSIACDFNSYSNSAKTDLKIMALTECVFGALKKSDEEQILKFNPSLAILAVKINQSCNIYLDKWMSFKSIPNNRKLNELRKSYPNLINILPDQYIYEALGISKRTYYRIKSTEGKEKETLINPK</sequence>
<dbReference type="Proteomes" id="UP001165489">
    <property type="component" value="Unassembled WGS sequence"/>
</dbReference>
<dbReference type="EMBL" id="JAKZGP010000026">
    <property type="protein sequence ID" value="MCH7409922.1"/>
    <property type="molecule type" value="Genomic_DNA"/>
</dbReference>
<evidence type="ECO:0000313" key="2">
    <source>
        <dbReference type="Proteomes" id="UP001165489"/>
    </source>
</evidence>
<accession>A0ABS9V0J7</accession>